<evidence type="ECO:0000313" key="3">
    <source>
        <dbReference type="Proteomes" id="UP000053424"/>
    </source>
</evidence>
<name>A0A0C3BNB1_HEBCY</name>
<feature type="region of interest" description="Disordered" evidence="1">
    <location>
        <begin position="181"/>
        <end position="284"/>
    </location>
</feature>
<dbReference type="PANTHER" id="PTHR34117:SF1">
    <property type="entry name" value="STYLE CELL-CYCLE INHIBITOR 1"/>
    <property type="match status" value="1"/>
</dbReference>
<feature type="region of interest" description="Disordered" evidence="1">
    <location>
        <begin position="125"/>
        <end position="150"/>
    </location>
</feature>
<feature type="compositionally biased region" description="Basic and acidic residues" evidence="1">
    <location>
        <begin position="231"/>
        <end position="271"/>
    </location>
</feature>
<dbReference type="EMBL" id="KN831792">
    <property type="protein sequence ID" value="KIM38115.1"/>
    <property type="molecule type" value="Genomic_DNA"/>
</dbReference>
<feature type="compositionally biased region" description="Basic and acidic residues" evidence="1">
    <location>
        <begin position="14"/>
        <end position="25"/>
    </location>
</feature>
<evidence type="ECO:0008006" key="4">
    <source>
        <dbReference type="Google" id="ProtNLM"/>
    </source>
</evidence>
<evidence type="ECO:0000256" key="1">
    <source>
        <dbReference type="SAM" id="MobiDB-lite"/>
    </source>
</evidence>
<accession>A0A0C3BNB1</accession>
<proteinExistence type="predicted"/>
<sequence length="284" mass="32589">MPSRRSRSRSRSRNRSESPERRVDLPRGASPISESDYFQKSDEFRLWLKEEKGKYFDSLSGDKARSYFRKFVKAWNRGKLSRTYYDGVAPGSMPAAANTSYKWSFSSKTRADDDSLRAARAEVGAATYGQASASSSSTRRVLGPSMPSASDLTLARELTAEQRDEERVYKRKRDKLEAKERIEEMVGPKPVGREGMLEKKRAKREGDRAFRERGDEGLEVDESTLLGGGDSFKDQLARREMAKKRYEHKNEEKQNAMRERSSAFKEKEKATMDMFQQLAKQRFG</sequence>
<protein>
    <recommendedName>
        <fullName evidence="4">Splicing arginine serine-rich 12</fullName>
    </recommendedName>
</protein>
<dbReference type="InterPro" id="IPR044688">
    <property type="entry name" value="SCI-1-like"/>
</dbReference>
<dbReference type="HOGENOM" id="CLU_061245_1_0_1"/>
<feature type="compositionally biased region" description="Polar residues" evidence="1">
    <location>
        <begin position="129"/>
        <end position="139"/>
    </location>
</feature>
<keyword evidence="3" id="KW-1185">Reference proteome</keyword>
<organism evidence="2 3">
    <name type="scientific">Hebeloma cylindrosporum</name>
    <dbReference type="NCBI Taxonomy" id="76867"/>
    <lineage>
        <taxon>Eukaryota</taxon>
        <taxon>Fungi</taxon>
        <taxon>Dikarya</taxon>
        <taxon>Basidiomycota</taxon>
        <taxon>Agaricomycotina</taxon>
        <taxon>Agaricomycetes</taxon>
        <taxon>Agaricomycetidae</taxon>
        <taxon>Agaricales</taxon>
        <taxon>Agaricineae</taxon>
        <taxon>Hymenogastraceae</taxon>
        <taxon>Hebeloma</taxon>
    </lineage>
</organism>
<dbReference type="STRING" id="686832.A0A0C3BNB1"/>
<gene>
    <name evidence="2" type="ORF">M413DRAFT_447895</name>
</gene>
<dbReference type="Proteomes" id="UP000053424">
    <property type="component" value="Unassembled WGS sequence"/>
</dbReference>
<reference evidence="3" key="2">
    <citation type="submission" date="2015-01" db="EMBL/GenBank/DDBJ databases">
        <title>Evolutionary Origins and Diversification of the Mycorrhizal Mutualists.</title>
        <authorList>
            <consortium name="DOE Joint Genome Institute"/>
            <consortium name="Mycorrhizal Genomics Consortium"/>
            <person name="Kohler A."/>
            <person name="Kuo A."/>
            <person name="Nagy L.G."/>
            <person name="Floudas D."/>
            <person name="Copeland A."/>
            <person name="Barry K.W."/>
            <person name="Cichocki N."/>
            <person name="Veneault-Fourrey C."/>
            <person name="LaButti K."/>
            <person name="Lindquist E.A."/>
            <person name="Lipzen A."/>
            <person name="Lundell T."/>
            <person name="Morin E."/>
            <person name="Murat C."/>
            <person name="Riley R."/>
            <person name="Ohm R."/>
            <person name="Sun H."/>
            <person name="Tunlid A."/>
            <person name="Henrissat B."/>
            <person name="Grigoriev I.V."/>
            <person name="Hibbett D.S."/>
            <person name="Martin F."/>
        </authorList>
    </citation>
    <scope>NUCLEOTIDE SEQUENCE [LARGE SCALE GENOMIC DNA]</scope>
    <source>
        <strain evidence="3">h7</strain>
    </source>
</reference>
<feature type="compositionally biased region" description="Basic residues" evidence="1">
    <location>
        <begin position="1"/>
        <end position="13"/>
    </location>
</feature>
<evidence type="ECO:0000313" key="2">
    <source>
        <dbReference type="EMBL" id="KIM38115.1"/>
    </source>
</evidence>
<dbReference type="AlphaFoldDB" id="A0A0C3BNB1"/>
<feature type="compositionally biased region" description="Basic and acidic residues" evidence="1">
    <location>
        <begin position="181"/>
        <end position="216"/>
    </location>
</feature>
<reference evidence="2 3" key="1">
    <citation type="submission" date="2014-04" db="EMBL/GenBank/DDBJ databases">
        <authorList>
            <consortium name="DOE Joint Genome Institute"/>
            <person name="Kuo A."/>
            <person name="Gay G."/>
            <person name="Dore J."/>
            <person name="Kohler A."/>
            <person name="Nagy L.G."/>
            <person name="Floudas D."/>
            <person name="Copeland A."/>
            <person name="Barry K.W."/>
            <person name="Cichocki N."/>
            <person name="Veneault-Fourrey C."/>
            <person name="LaButti K."/>
            <person name="Lindquist E.A."/>
            <person name="Lipzen A."/>
            <person name="Lundell T."/>
            <person name="Morin E."/>
            <person name="Murat C."/>
            <person name="Sun H."/>
            <person name="Tunlid A."/>
            <person name="Henrissat B."/>
            <person name="Grigoriev I.V."/>
            <person name="Hibbett D.S."/>
            <person name="Martin F."/>
            <person name="Nordberg H.P."/>
            <person name="Cantor M.N."/>
            <person name="Hua S.X."/>
        </authorList>
    </citation>
    <scope>NUCLEOTIDE SEQUENCE [LARGE SCALE GENOMIC DNA]</scope>
    <source>
        <strain evidence="3">h7</strain>
    </source>
</reference>
<feature type="region of interest" description="Disordered" evidence="1">
    <location>
        <begin position="1"/>
        <end position="34"/>
    </location>
</feature>
<dbReference type="PANTHER" id="PTHR34117">
    <property type="entry name" value="STYLE CELL-CYCLE INHIBITOR 1"/>
    <property type="match status" value="1"/>
</dbReference>
<dbReference type="OrthoDB" id="2139939at2759"/>